<dbReference type="Pfam" id="PF07734">
    <property type="entry name" value="FBA_1"/>
    <property type="match status" value="1"/>
</dbReference>
<evidence type="ECO:0000259" key="2">
    <source>
        <dbReference type="Pfam" id="PF07734"/>
    </source>
</evidence>
<reference evidence="3 4" key="1">
    <citation type="submission" date="2018-02" db="EMBL/GenBank/DDBJ databases">
        <title>Draft genome of wild Prunus yedoensis var. nudiflora.</title>
        <authorList>
            <person name="Baek S."/>
            <person name="Kim J.-H."/>
            <person name="Choi K."/>
            <person name="Kim G.-B."/>
            <person name="Cho A."/>
            <person name="Jang H."/>
            <person name="Shin C.-H."/>
            <person name="Yu H.-J."/>
            <person name="Mun J.-H."/>
        </authorList>
    </citation>
    <scope>NUCLEOTIDE SEQUENCE [LARGE SCALE GENOMIC DNA]</scope>
    <source>
        <strain evidence="4">cv. Jeju island</strain>
        <tissue evidence="3">Leaf</tissue>
    </source>
</reference>
<keyword evidence="1" id="KW-1133">Transmembrane helix</keyword>
<dbReference type="InterPro" id="IPR006527">
    <property type="entry name" value="F-box-assoc_dom_typ1"/>
</dbReference>
<evidence type="ECO:0000256" key="1">
    <source>
        <dbReference type="SAM" id="Phobius"/>
    </source>
</evidence>
<dbReference type="Proteomes" id="UP000250321">
    <property type="component" value="Unassembled WGS sequence"/>
</dbReference>
<sequence length="150" mass="16680">MTRAGTGSPLDGLDFGVKTNQYKVLQSFYPMVDPECCSIDYLEVEIYTIGTGVWRSIGNAPSDFLKFPLSALLPGALHWVSLTVESAECIHSFSFETEQFRSLPLPSNYGRVKREFHDLLKLGVLGGYLVLCVFGGGASRELDMWVMMKD</sequence>
<proteinExistence type="predicted"/>
<dbReference type="NCBIfam" id="TIGR01640">
    <property type="entry name" value="F_box_assoc_1"/>
    <property type="match status" value="1"/>
</dbReference>
<evidence type="ECO:0000313" key="4">
    <source>
        <dbReference type="Proteomes" id="UP000250321"/>
    </source>
</evidence>
<comment type="caution">
    <text evidence="3">The sequence shown here is derived from an EMBL/GenBank/DDBJ whole genome shotgun (WGS) entry which is preliminary data.</text>
</comment>
<gene>
    <name evidence="3" type="ORF">Pyn_25686</name>
</gene>
<organism evidence="3 4">
    <name type="scientific">Prunus yedoensis var. nudiflora</name>
    <dbReference type="NCBI Taxonomy" id="2094558"/>
    <lineage>
        <taxon>Eukaryota</taxon>
        <taxon>Viridiplantae</taxon>
        <taxon>Streptophyta</taxon>
        <taxon>Embryophyta</taxon>
        <taxon>Tracheophyta</taxon>
        <taxon>Spermatophyta</taxon>
        <taxon>Magnoliopsida</taxon>
        <taxon>eudicotyledons</taxon>
        <taxon>Gunneridae</taxon>
        <taxon>Pentapetalae</taxon>
        <taxon>rosids</taxon>
        <taxon>fabids</taxon>
        <taxon>Rosales</taxon>
        <taxon>Rosaceae</taxon>
        <taxon>Amygdaloideae</taxon>
        <taxon>Amygdaleae</taxon>
        <taxon>Prunus</taxon>
    </lineage>
</organism>
<dbReference type="AlphaFoldDB" id="A0A314Y459"/>
<keyword evidence="1" id="KW-0472">Membrane</keyword>
<evidence type="ECO:0000313" key="3">
    <source>
        <dbReference type="EMBL" id="PQP98757.1"/>
    </source>
</evidence>
<dbReference type="InterPro" id="IPR017451">
    <property type="entry name" value="F-box-assoc_interact_dom"/>
</dbReference>
<accession>A0A314Y459</accession>
<protein>
    <submittedName>
        <fullName evidence="3">F-box protein</fullName>
    </submittedName>
</protein>
<name>A0A314Y459_PRUYE</name>
<dbReference type="OrthoDB" id="998515at2759"/>
<keyword evidence="1" id="KW-0812">Transmembrane</keyword>
<dbReference type="EMBL" id="PJQY01001872">
    <property type="protein sequence ID" value="PQP98757.1"/>
    <property type="molecule type" value="Genomic_DNA"/>
</dbReference>
<keyword evidence="4" id="KW-1185">Reference proteome</keyword>
<feature type="transmembrane region" description="Helical" evidence="1">
    <location>
        <begin position="119"/>
        <end position="138"/>
    </location>
</feature>
<feature type="domain" description="F-box associated beta-propeller type 1" evidence="2">
    <location>
        <begin position="19"/>
        <end position="148"/>
    </location>
</feature>